<keyword evidence="2" id="KW-1185">Reference proteome</keyword>
<accession>A0A556V0T2</accession>
<dbReference type="EMBL" id="VCAZ01000090">
    <property type="protein sequence ID" value="TSR04297.1"/>
    <property type="molecule type" value="Genomic_DNA"/>
</dbReference>
<comment type="caution">
    <text evidence="1">The sequence shown here is derived from an EMBL/GenBank/DDBJ whole genome shotgun (WGS) entry which is preliminary data.</text>
</comment>
<name>A0A556V0T2_BAGYA</name>
<dbReference type="Proteomes" id="UP000319801">
    <property type="component" value="Unassembled WGS sequence"/>
</dbReference>
<evidence type="ECO:0000313" key="2">
    <source>
        <dbReference type="Proteomes" id="UP000319801"/>
    </source>
</evidence>
<gene>
    <name evidence="1" type="ORF">Baya_10904</name>
</gene>
<sequence>MPGHVSDMVKAKGALFYFNLPTHKFSQFDFFLVDSKKSNGQQCRFSIVAEVRSEQIKASCTRRFPEKAGSNGLLCIQSILAVLPAKVVITAAAFTVDRQHETSQYTVYGEKPIPHLTKKKPCRLFSNADLYNAL</sequence>
<evidence type="ECO:0000313" key="1">
    <source>
        <dbReference type="EMBL" id="TSR04297.1"/>
    </source>
</evidence>
<proteinExistence type="predicted"/>
<reference evidence="1 2" key="1">
    <citation type="journal article" date="2019" name="Genome Biol. Evol.">
        <title>Whole-Genome Sequencing of the Giant Devil Catfish, Bagarius yarrelli.</title>
        <authorList>
            <person name="Jiang W."/>
            <person name="Lv Y."/>
            <person name="Cheng L."/>
            <person name="Yang K."/>
            <person name="Chao B."/>
            <person name="Wang X."/>
            <person name="Li Y."/>
            <person name="Pan X."/>
            <person name="You X."/>
            <person name="Zhang Y."/>
            <person name="Yang J."/>
            <person name="Li J."/>
            <person name="Zhang X."/>
            <person name="Liu S."/>
            <person name="Sun C."/>
            <person name="Yang J."/>
            <person name="Shi Q."/>
        </authorList>
    </citation>
    <scope>NUCLEOTIDE SEQUENCE [LARGE SCALE GENOMIC DNA]</scope>
    <source>
        <strain evidence="1">JWS20170419001</strain>
        <tissue evidence="1">Muscle</tissue>
    </source>
</reference>
<dbReference type="AlphaFoldDB" id="A0A556V0T2"/>
<organism evidence="1 2">
    <name type="scientific">Bagarius yarrelli</name>
    <name type="common">Goonch</name>
    <name type="synonym">Bagrus yarrelli</name>
    <dbReference type="NCBI Taxonomy" id="175774"/>
    <lineage>
        <taxon>Eukaryota</taxon>
        <taxon>Metazoa</taxon>
        <taxon>Chordata</taxon>
        <taxon>Craniata</taxon>
        <taxon>Vertebrata</taxon>
        <taxon>Euteleostomi</taxon>
        <taxon>Actinopterygii</taxon>
        <taxon>Neopterygii</taxon>
        <taxon>Teleostei</taxon>
        <taxon>Ostariophysi</taxon>
        <taxon>Siluriformes</taxon>
        <taxon>Sisoridae</taxon>
        <taxon>Sisorinae</taxon>
        <taxon>Bagarius</taxon>
    </lineage>
</organism>
<protein>
    <submittedName>
        <fullName evidence="1">Uncharacterized protein</fullName>
    </submittedName>
</protein>